<gene>
    <name evidence="1" type="ORF">HNQ81_002168</name>
</gene>
<evidence type="ECO:0000313" key="1">
    <source>
        <dbReference type="EMBL" id="MBB5348433.1"/>
    </source>
</evidence>
<sequence length="146" mass="17442">MIPLSEYAKEISIPKRILRYLHREGIITDPLSKEDQLCLQFLERIWGKKEIVRAQLSRLSLKARHSFLRTADLPTKWERYASSRYFNLAPGQKLEMSTLIEEIQTTFCFLLTRQQIKRLYKIRNRVQVAKYRERKRADEQPDSSLT</sequence>
<accession>A0A840UUF7</accession>
<comment type="caution">
    <text evidence="1">The sequence shown here is derived from an EMBL/GenBank/DDBJ whole genome shotgun (WGS) entry which is preliminary data.</text>
</comment>
<dbReference type="Proteomes" id="UP000539642">
    <property type="component" value="Unassembled WGS sequence"/>
</dbReference>
<proteinExistence type="predicted"/>
<dbReference type="AlphaFoldDB" id="A0A840UUF7"/>
<dbReference type="RefSeq" id="WP_183351158.1">
    <property type="nucleotide sequence ID" value="NZ_JACHEO010000011.1"/>
</dbReference>
<evidence type="ECO:0000313" key="2">
    <source>
        <dbReference type="Proteomes" id="UP000539642"/>
    </source>
</evidence>
<keyword evidence="2" id="KW-1185">Reference proteome</keyword>
<name>A0A840UUF7_9BACT</name>
<protein>
    <submittedName>
        <fullName evidence="1">Uncharacterized protein</fullName>
    </submittedName>
</protein>
<reference evidence="1 2" key="1">
    <citation type="submission" date="2020-08" db="EMBL/GenBank/DDBJ databases">
        <title>Genomic Encyclopedia of Type Strains, Phase IV (KMG-IV): sequencing the most valuable type-strain genomes for metagenomic binning, comparative biology and taxonomic classification.</title>
        <authorList>
            <person name="Goeker M."/>
        </authorList>
    </citation>
    <scope>NUCLEOTIDE SEQUENCE [LARGE SCALE GENOMIC DNA]</scope>
    <source>
        <strain evidence="1 2">DSM 28570</strain>
    </source>
</reference>
<dbReference type="EMBL" id="JACHEO010000011">
    <property type="protein sequence ID" value="MBB5348433.1"/>
    <property type="molecule type" value="Genomic_DNA"/>
</dbReference>
<organism evidence="1 2">
    <name type="scientific">Desulfoprunum benzoelyticum</name>
    <dbReference type="NCBI Taxonomy" id="1506996"/>
    <lineage>
        <taxon>Bacteria</taxon>
        <taxon>Pseudomonadati</taxon>
        <taxon>Thermodesulfobacteriota</taxon>
        <taxon>Desulfobulbia</taxon>
        <taxon>Desulfobulbales</taxon>
        <taxon>Desulfobulbaceae</taxon>
        <taxon>Desulfoprunum</taxon>
    </lineage>
</organism>